<evidence type="ECO:0000313" key="4">
    <source>
        <dbReference type="EMBL" id="CAD7409912.1"/>
    </source>
</evidence>
<dbReference type="EC" id="3.4.24.-" evidence="2"/>
<dbReference type="FunFam" id="3.40.390.10:FF:000042">
    <property type="entry name" value="Metalloendopeptidase"/>
    <property type="match status" value="1"/>
</dbReference>
<dbReference type="PRINTS" id="PR00480">
    <property type="entry name" value="ASTACIN"/>
</dbReference>
<protein>
    <recommendedName>
        <fullName evidence="2">Metalloendopeptidase</fullName>
        <ecNumber evidence="2">3.4.24.-</ecNumber>
    </recommendedName>
</protein>
<sequence>MAPGVATPAPPSPPSSLRPRLTVVARFYHHHQKGTGVVNATKVLKKGPSEKAEGSAQGVDEDPEVVPGLSEGDMLLSAQDYWRNGLRWDVHQSRLWQNNTVPYVISPLYEPEDYVTIYKAILTLNFMTCIKFVPWDEKVPDYLLIWPVKYPRGCWSAVGKTGGQQLVSLQPPEGRKPNCLGKEGRVIHELLHALGIFHEQSRADRDDFVNVHEENIRPGFKRNFDKQSLENATYNFEYDYNSIMHYGKYFFSKKKGQPTITPKYGNVKLGQRKALSKTDCLKVNDLYGCFSKSRYNTRKYYTLCGFMGI</sequence>
<dbReference type="Pfam" id="PF01400">
    <property type="entry name" value="Astacin"/>
    <property type="match status" value="1"/>
</dbReference>
<gene>
    <name evidence="4" type="ORF">TPSB3V08_LOCUS7095</name>
</gene>
<dbReference type="Gene3D" id="3.40.390.10">
    <property type="entry name" value="Collagenase (Catalytic Domain)"/>
    <property type="match status" value="1"/>
</dbReference>
<proteinExistence type="predicted"/>
<dbReference type="EMBL" id="OD004414">
    <property type="protein sequence ID" value="CAD7409912.1"/>
    <property type="molecule type" value="Genomic_DNA"/>
</dbReference>
<reference evidence="4" key="1">
    <citation type="submission" date="2020-11" db="EMBL/GenBank/DDBJ databases">
        <authorList>
            <person name="Tran Van P."/>
        </authorList>
    </citation>
    <scope>NUCLEOTIDE SEQUENCE</scope>
</reference>
<accession>A0A7R9H6S4</accession>
<dbReference type="AlphaFoldDB" id="A0A7R9H6S4"/>
<feature type="active site" evidence="1">
    <location>
        <position position="189"/>
    </location>
</feature>
<keyword evidence="1 2" id="KW-0479">Metal-binding</keyword>
<feature type="binding site" evidence="1">
    <location>
        <position position="198"/>
    </location>
    <ligand>
        <name>Zn(2+)</name>
        <dbReference type="ChEBI" id="CHEBI:29105"/>
        <note>catalytic</note>
    </ligand>
</feature>
<comment type="cofactor">
    <cofactor evidence="1 2">
        <name>Zn(2+)</name>
        <dbReference type="ChEBI" id="CHEBI:29105"/>
    </cofactor>
    <text evidence="1 2">Binds 1 zinc ion per subunit.</text>
</comment>
<name>A0A7R9H6S4_TIMPO</name>
<dbReference type="PANTHER" id="PTHR10127:SF859">
    <property type="entry name" value="METALLOENDOPEPTIDASE"/>
    <property type="match status" value="1"/>
</dbReference>
<dbReference type="SMART" id="SM00235">
    <property type="entry name" value="ZnMc"/>
    <property type="match status" value="1"/>
</dbReference>
<evidence type="ECO:0000259" key="3">
    <source>
        <dbReference type="PROSITE" id="PS51864"/>
    </source>
</evidence>
<dbReference type="GO" id="GO:0008270">
    <property type="term" value="F:zinc ion binding"/>
    <property type="evidence" value="ECO:0007669"/>
    <property type="project" value="UniProtKB-UniRule"/>
</dbReference>
<keyword evidence="1 2" id="KW-0378">Hydrolase</keyword>
<dbReference type="PROSITE" id="PS51864">
    <property type="entry name" value="ASTACIN"/>
    <property type="match status" value="1"/>
</dbReference>
<evidence type="ECO:0000256" key="1">
    <source>
        <dbReference type="PROSITE-ProRule" id="PRU01211"/>
    </source>
</evidence>
<dbReference type="InterPro" id="IPR006026">
    <property type="entry name" value="Peptidase_Metallo"/>
</dbReference>
<dbReference type="PANTHER" id="PTHR10127">
    <property type="entry name" value="DISCOIDIN, CUB, EGF, LAMININ , AND ZINC METALLOPROTEASE DOMAIN CONTAINING"/>
    <property type="match status" value="1"/>
</dbReference>
<dbReference type="InterPro" id="IPR024079">
    <property type="entry name" value="MetalloPept_cat_dom_sf"/>
</dbReference>
<comment type="caution">
    <text evidence="1">Lacks conserved residue(s) required for the propagation of feature annotation.</text>
</comment>
<feature type="domain" description="Peptidase M12A" evidence="3">
    <location>
        <begin position="84"/>
        <end position="290"/>
    </location>
</feature>
<feature type="binding site" evidence="1">
    <location>
        <position position="192"/>
    </location>
    <ligand>
        <name>Zn(2+)</name>
        <dbReference type="ChEBI" id="CHEBI:29105"/>
        <note>catalytic</note>
    </ligand>
</feature>
<dbReference type="GO" id="GO:0006508">
    <property type="term" value="P:proteolysis"/>
    <property type="evidence" value="ECO:0007669"/>
    <property type="project" value="UniProtKB-KW"/>
</dbReference>
<dbReference type="SUPFAM" id="SSF55486">
    <property type="entry name" value="Metalloproteases ('zincins'), catalytic domain"/>
    <property type="match status" value="1"/>
</dbReference>
<dbReference type="InterPro" id="IPR034035">
    <property type="entry name" value="Astacin-like_dom"/>
</dbReference>
<evidence type="ECO:0000256" key="2">
    <source>
        <dbReference type="RuleBase" id="RU361183"/>
    </source>
</evidence>
<organism evidence="4">
    <name type="scientific">Timema poppense</name>
    <name type="common">Walking stick</name>
    <dbReference type="NCBI Taxonomy" id="170557"/>
    <lineage>
        <taxon>Eukaryota</taxon>
        <taxon>Metazoa</taxon>
        <taxon>Ecdysozoa</taxon>
        <taxon>Arthropoda</taxon>
        <taxon>Hexapoda</taxon>
        <taxon>Insecta</taxon>
        <taxon>Pterygota</taxon>
        <taxon>Neoptera</taxon>
        <taxon>Polyneoptera</taxon>
        <taxon>Phasmatodea</taxon>
        <taxon>Timematodea</taxon>
        <taxon>Timematoidea</taxon>
        <taxon>Timematidae</taxon>
        <taxon>Timema</taxon>
    </lineage>
</organism>
<dbReference type="GO" id="GO:0004222">
    <property type="term" value="F:metalloendopeptidase activity"/>
    <property type="evidence" value="ECO:0007669"/>
    <property type="project" value="UniProtKB-UniRule"/>
</dbReference>
<keyword evidence="1 2" id="KW-0645">Protease</keyword>
<keyword evidence="1 2" id="KW-0862">Zinc</keyword>
<dbReference type="InterPro" id="IPR001506">
    <property type="entry name" value="Peptidase_M12A"/>
</dbReference>
<keyword evidence="1 2" id="KW-0482">Metalloprotease</keyword>
<dbReference type="CDD" id="cd04280">
    <property type="entry name" value="ZnMc_astacin_like"/>
    <property type="match status" value="1"/>
</dbReference>
<feature type="binding site" evidence="1">
    <location>
        <position position="188"/>
    </location>
    <ligand>
        <name>Zn(2+)</name>
        <dbReference type="ChEBI" id="CHEBI:29105"/>
        <note>catalytic</note>
    </ligand>
</feature>